<dbReference type="EMBL" id="WHVB01000068">
    <property type="protein sequence ID" value="KAF8463725.1"/>
    <property type="molecule type" value="Genomic_DNA"/>
</dbReference>
<sequence>MAPKPVSAAGKAPASTAPKVPAKPSEGAEAASDKKKHHKVCKETYSSYIYKVLKPARPDTAMSILNSFVNDIFECIATEASKLGVYSKNSTISSHRLQSAICLILPGKLSIGTKSVTNFSGVDAK</sequence>
<reference evidence="4" key="1">
    <citation type="submission" date="2019-10" db="EMBL/GenBank/DDBJ databases">
        <authorList>
            <consortium name="DOE Joint Genome Institute"/>
            <person name="Kuo A."/>
            <person name="Miyauchi S."/>
            <person name="Kiss E."/>
            <person name="Drula E."/>
            <person name="Kohler A."/>
            <person name="Sanchez-Garcia M."/>
            <person name="Andreopoulos B."/>
            <person name="Barry K.W."/>
            <person name="Bonito G."/>
            <person name="Buee M."/>
            <person name="Carver A."/>
            <person name="Chen C."/>
            <person name="Cichocki N."/>
            <person name="Clum A."/>
            <person name="Culley D."/>
            <person name="Crous P.W."/>
            <person name="Fauchery L."/>
            <person name="Girlanda M."/>
            <person name="Hayes R."/>
            <person name="Keri Z."/>
            <person name="LaButti K."/>
            <person name="Lipzen A."/>
            <person name="Lombard V."/>
            <person name="Magnuson J."/>
            <person name="Maillard F."/>
            <person name="Morin E."/>
            <person name="Murat C."/>
            <person name="Nolan M."/>
            <person name="Ohm R."/>
            <person name="Pangilinan J."/>
            <person name="Pereira M."/>
            <person name="Perotto S."/>
            <person name="Peter M."/>
            <person name="Riley R."/>
            <person name="Sitrit Y."/>
            <person name="Stielow B."/>
            <person name="Szollosi G."/>
            <person name="Zifcakova L."/>
            <person name="Stursova M."/>
            <person name="Spatafora J.W."/>
            <person name="Tedersoo L."/>
            <person name="Vaario L.-M."/>
            <person name="Yamada A."/>
            <person name="Yan M."/>
            <person name="Wang P."/>
            <person name="Xu J."/>
            <person name="Bruns T."/>
            <person name="Baldrian P."/>
            <person name="Vilgalys R."/>
            <person name="Henrissat B."/>
            <person name="Grigoriev I.V."/>
            <person name="Hibbett D."/>
            <person name="Nagy L.G."/>
            <person name="Martin F.M."/>
        </authorList>
    </citation>
    <scope>NUCLEOTIDE SEQUENCE</scope>
    <source>
        <strain evidence="4">Prilba</strain>
    </source>
</reference>
<dbReference type="CDD" id="cd22910">
    <property type="entry name" value="HFD_H2B"/>
    <property type="match status" value="1"/>
</dbReference>
<evidence type="ECO:0000259" key="3">
    <source>
        <dbReference type="Pfam" id="PF00125"/>
    </source>
</evidence>
<dbReference type="GO" id="GO:0000786">
    <property type="term" value="C:nucleosome"/>
    <property type="evidence" value="ECO:0007669"/>
    <property type="project" value="InterPro"/>
</dbReference>
<comment type="similarity">
    <text evidence="1">Belongs to the histone H2B family.</text>
</comment>
<dbReference type="GO" id="GO:0046982">
    <property type="term" value="F:protein heterodimerization activity"/>
    <property type="evidence" value="ECO:0007669"/>
    <property type="project" value="InterPro"/>
</dbReference>
<dbReference type="PRINTS" id="PR00621">
    <property type="entry name" value="HISTONEH2B"/>
</dbReference>
<comment type="caution">
    <text evidence="4">The sequence shown here is derived from an EMBL/GenBank/DDBJ whole genome shotgun (WGS) entry which is preliminary data.</text>
</comment>
<dbReference type="InterPro" id="IPR000558">
    <property type="entry name" value="Histone_H2B"/>
</dbReference>
<feature type="domain" description="Core Histone H2A/H2B/H3" evidence="3">
    <location>
        <begin position="32"/>
        <end position="103"/>
    </location>
</feature>
<dbReference type="InterPro" id="IPR007125">
    <property type="entry name" value="H2A/H2B/H3"/>
</dbReference>
<dbReference type="Gene3D" id="1.10.20.10">
    <property type="entry name" value="Histone, subunit A"/>
    <property type="match status" value="1"/>
</dbReference>
<dbReference type="Proteomes" id="UP000759537">
    <property type="component" value="Unassembled WGS sequence"/>
</dbReference>
<dbReference type="GO" id="GO:0003677">
    <property type="term" value="F:DNA binding"/>
    <property type="evidence" value="ECO:0007669"/>
    <property type="project" value="InterPro"/>
</dbReference>
<dbReference type="InterPro" id="IPR009072">
    <property type="entry name" value="Histone-fold"/>
</dbReference>
<name>A0A9P5MMH8_9AGAM</name>
<gene>
    <name evidence="4" type="ORF">DFH94DRAFT_796349</name>
</gene>
<dbReference type="OrthoDB" id="10254238at2759"/>
<feature type="region of interest" description="Disordered" evidence="2">
    <location>
        <begin position="1"/>
        <end position="38"/>
    </location>
</feature>
<evidence type="ECO:0000313" key="5">
    <source>
        <dbReference type="Proteomes" id="UP000759537"/>
    </source>
</evidence>
<keyword evidence="5" id="KW-1185">Reference proteome</keyword>
<evidence type="ECO:0000313" key="4">
    <source>
        <dbReference type="EMBL" id="KAF8463725.1"/>
    </source>
</evidence>
<dbReference type="SMART" id="SM00427">
    <property type="entry name" value="H2B"/>
    <property type="match status" value="1"/>
</dbReference>
<dbReference type="PANTHER" id="PTHR23428">
    <property type="entry name" value="HISTONE H2B"/>
    <property type="match status" value="1"/>
</dbReference>
<dbReference type="Pfam" id="PF00125">
    <property type="entry name" value="Histone"/>
    <property type="match status" value="1"/>
</dbReference>
<dbReference type="GO" id="GO:0030527">
    <property type="term" value="F:structural constituent of chromatin"/>
    <property type="evidence" value="ECO:0007669"/>
    <property type="project" value="InterPro"/>
</dbReference>
<evidence type="ECO:0000256" key="2">
    <source>
        <dbReference type="SAM" id="MobiDB-lite"/>
    </source>
</evidence>
<evidence type="ECO:0000256" key="1">
    <source>
        <dbReference type="ARBA" id="ARBA00006846"/>
    </source>
</evidence>
<reference evidence="4" key="2">
    <citation type="journal article" date="2020" name="Nat. Commun.">
        <title>Large-scale genome sequencing of mycorrhizal fungi provides insights into the early evolution of symbiotic traits.</title>
        <authorList>
            <person name="Miyauchi S."/>
            <person name="Kiss E."/>
            <person name="Kuo A."/>
            <person name="Drula E."/>
            <person name="Kohler A."/>
            <person name="Sanchez-Garcia M."/>
            <person name="Morin E."/>
            <person name="Andreopoulos B."/>
            <person name="Barry K.W."/>
            <person name="Bonito G."/>
            <person name="Buee M."/>
            <person name="Carver A."/>
            <person name="Chen C."/>
            <person name="Cichocki N."/>
            <person name="Clum A."/>
            <person name="Culley D."/>
            <person name="Crous P.W."/>
            <person name="Fauchery L."/>
            <person name="Girlanda M."/>
            <person name="Hayes R.D."/>
            <person name="Keri Z."/>
            <person name="LaButti K."/>
            <person name="Lipzen A."/>
            <person name="Lombard V."/>
            <person name="Magnuson J."/>
            <person name="Maillard F."/>
            <person name="Murat C."/>
            <person name="Nolan M."/>
            <person name="Ohm R.A."/>
            <person name="Pangilinan J."/>
            <person name="Pereira M.F."/>
            <person name="Perotto S."/>
            <person name="Peter M."/>
            <person name="Pfister S."/>
            <person name="Riley R."/>
            <person name="Sitrit Y."/>
            <person name="Stielow J.B."/>
            <person name="Szollosi G."/>
            <person name="Zifcakova L."/>
            <person name="Stursova M."/>
            <person name="Spatafora J.W."/>
            <person name="Tedersoo L."/>
            <person name="Vaario L.M."/>
            <person name="Yamada A."/>
            <person name="Yan M."/>
            <person name="Wang P."/>
            <person name="Xu J."/>
            <person name="Bruns T."/>
            <person name="Baldrian P."/>
            <person name="Vilgalys R."/>
            <person name="Dunand C."/>
            <person name="Henrissat B."/>
            <person name="Grigoriev I.V."/>
            <person name="Hibbett D."/>
            <person name="Nagy L.G."/>
            <person name="Martin F.M."/>
        </authorList>
    </citation>
    <scope>NUCLEOTIDE SEQUENCE</scope>
    <source>
        <strain evidence="4">Prilba</strain>
    </source>
</reference>
<dbReference type="SUPFAM" id="SSF47113">
    <property type="entry name" value="Histone-fold"/>
    <property type="match status" value="1"/>
</dbReference>
<organism evidence="4 5">
    <name type="scientific">Russula ochroleuca</name>
    <dbReference type="NCBI Taxonomy" id="152965"/>
    <lineage>
        <taxon>Eukaryota</taxon>
        <taxon>Fungi</taxon>
        <taxon>Dikarya</taxon>
        <taxon>Basidiomycota</taxon>
        <taxon>Agaricomycotina</taxon>
        <taxon>Agaricomycetes</taxon>
        <taxon>Russulales</taxon>
        <taxon>Russulaceae</taxon>
        <taxon>Russula</taxon>
    </lineage>
</organism>
<protein>
    <submittedName>
        <fullName evidence="4">Histone H2B</fullName>
    </submittedName>
</protein>
<proteinExistence type="inferred from homology"/>
<accession>A0A9P5MMH8</accession>
<dbReference type="AlphaFoldDB" id="A0A9P5MMH8"/>